<keyword evidence="1" id="KW-0812">Transmembrane</keyword>
<sequence length="87" mass="10374">MKKTIDEFMVFALVFPILLLILKAVFKDFIVISNRNIILIFVLSFVNIAIRNFLIVLKSKYNMGDRNFEFIRRIIFILIIGIYLIFR</sequence>
<accession>A0A1V4IA24</accession>
<dbReference type="OrthoDB" id="9902069at2"/>
<evidence type="ECO:0000256" key="1">
    <source>
        <dbReference type="SAM" id="Phobius"/>
    </source>
</evidence>
<dbReference type="AlphaFoldDB" id="A0A1V4IA24"/>
<organism evidence="2 3">
    <name type="scientific">Alkalithermobacter paradoxus</name>
    <dbReference type="NCBI Taxonomy" id="29349"/>
    <lineage>
        <taxon>Bacteria</taxon>
        <taxon>Bacillati</taxon>
        <taxon>Bacillota</taxon>
        <taxon>Clostridia</taxon>
        <taxon>Peptostreptococcales</taxon>
        <taxon>Tepidibacteraceae</taxon>
        <taxon>Alkalithermobacter</taxon>
    </lineage>
</organism>
<dbReference type="EMBL" id="MZGW01000001">
    <property type="protein sequence ID" value="OPJ56779.1"/>
    <property type="molecule type" value="Genomic_DNA"/>
</dbReference>
<gene>
    <name evidence="2" type="ORF">CLOTH_00610</name>
</gene>
<protein>
    <submittedName>
        <fullName evidence="2">Uncharacterized protein</fullName>
    </submittedName>
</protein>
<proteinExistence type="predicted"/>
<keyword evidence="3" id="KW-1185">Reference proteome</keyword>
<keyword evidence="1" id="KW-0472">Membrane</keyword>
<keyword evidence="1" id="KW-1133">Transmembrane helix</keyword>
<name>A0A1V4IA24_9FIRM</name>
<dbReference type="Proteomes" id="UP000190140">
    <property type="component" value="Unassembled WGS sequence"/>
</dbReference>
<dbReference type="STRING" id="29349.CLOTH_00610"/>
<feature type="transmembrane region" description="Helical" evidence="1">
    <location>
        <begin position="37"/>
        <end position="58"/>
    </location>
</feature>
<dbReference type="RefSeq" id="WP_079410082.1">
    <property type="nucleotide sequence ID" value="NZ_MZGW01000001.1"/>
</dbReference>
<reference evidence="2 3" key="1">
    <citation type="submission" date="2017-03" db="EMBL/GenBank/DDBJ databases">
        <title>Genome sequence of Clostridium thermoalcaliphilum DSM 7309.</title>
        <authorList>
            <person name="Poehlein A."/>
            <person name="Daniel R."/>
        </authorList>
    </citation>
    <scope>NUCLEOTIDE SEQUENCE [LARGE SCALE GENOMIC DNA]</scope>
    <source>
        <strain evidence="2 3">DSM 7309</strain>
    </source>
</reference>
<feature type="transmembrane region" description="Helical" evidence="1">
    <location>
        <begin position="70"/>
        <end position="86"/>
    </location>
</feature>
<comment type="caution">
    <text evidence="2">The sequence shown here is derived from an EMBL/GenBank/DDBJ whole genome shotgun (WGS) entry which is preliminary data.</text>
</comment>
<evidence type="ECO:0000313" key="3">
    <source>
        <dbReference type="Proteomes" id="UP000190140"/>
    </source>
</evidence>
<evidence type="ECO:0000313" key="2">
    <source>
        <dbReference type="EMBL" id="OPJ56779.1"/>
    </source>
</evidence>